<dbReference type="EMBL" id="JXXK01000027">
    <property type="protein sequence ID" value="KJF38956.1"/>
    <property type="molecule type" value="Genomic_DNA"/>
</dbReference>
<keyword evidence="3" id="KW-1185">Reference proteome</keyword>
<feature type="domain" description="Helix-turn-helix" evidence="1">
    <location>
        <begin position="14"/>
        <end position="61"/>
    </location>
</feature>
<dbReference type="Proteomes" id="UP000032483">
    <property type="component" value="Unassembled WGS sequence"/>
</dbReference>
<organism evidence="2 3">
    <name type="scientific">Ruthenibacterium lactatiformans</name>
    <dbReference type="NCBI Taxonomy" id="1550024"/>
    <lineage>
        <taxon>Bacteria</taxon>
        <taxon>Bacillati</taxon>
        <taxon>Bacillota</taxon>
        <taxon>Clostridia</taxon>
        <taxon>Eubacteriales</taxon>
        <taxon>Oscillospiraceae</taxon>
        <taxon>Ruthenibacterium</taxon>
    </lineage>
</organism>
<proteinExistence type="predicted"/>
<dbReference type="GO" id="GO:0003677">
    <property type="term" value="F:DNA binding"/>
    <property type="evidence" value="ECO:0007669"/>
    <property type="project" value="InterPro"/>
</dbReference>
<evidence type="ECO:0000313" key="3">
    <source>
        <dbReference type="Proteomes" id="UP000032483"/>
    </source>
</evidence>
<dbReference type="InterPro" id="IPR010093">
    <property type="entry name" value="SinI_DNA-bd"/>
</dbReference>
<accession>A0A0D8IXE3</accession>
<sequence>MAHNTPSAVQQRCYTVDDLRVILNVSRSTVYQLLKRNEFRWFQIGGGKYRISKKSFDDWLDCQS</sequence>
<evidence type="ECO:0000259" key="1">
    <source>
        <dbReference type="Pfam" id="PF12728"/>
    </source>
</evidence>
<evidence type="ECO:0000313" key="2">
    <source>
        <dbReference type="EMBL" id="KJF38956.1"/>
    </source>
</evidence>
<name>A0A0D8IXE3_9FIRM</name>
<gene>
    <name evidence="2" type="ORF">TQ39_15060</name>
</gene>
<protein>
    <recommendedName>
        <fullName evidence="1">Helix-turn-helix domain-containing protein</fullName>
    </recommendedName>
</protein>
<reference evidence="2" key="1">
    <citation type="submission" date="2015-02" db="EMBL/GenBank/DDBJ databases">
        <title>A novel member of the family Ruminococcaceae isolated from human feces.</title>
        <authorList>
            <person name="Shkoporov A.N."/>
            <person name="Chaplin A.V."/>
            <person name="Motuzova O.V."/>
            <person name="Kafarskaia L.I."/>
            <person name="Khokhlova E.V."/>
            <person name="Efimov B.A."/>
        </authorList>
    </citation>
    <scope>NUCLEOTIDE SEQUENCE [LARGE SCALE GENOMIC DNA]</scope>
    <source>
        <strain evidence="2">585-1</strain>
    </source>
</reference>
<dbReference type="InterPro" id="IPR009061">
    <property type="entry name" value="DNA-bd_dom_put_sf"/>
</dbReference>
<dbReference type="SUPFAM" id="SSF46955">
    <property type="entry name" value="Putative DNA-binding domain"/>
    <property type="match status" value="1"/>
</dbReference>
<dbReference type="AlphaFoldDB" id="A0A0D8IXE3"/>
<comment type="caution">
    <text evidence="2">The sequence shown here is derived from an EMBL/GenBank/DDBJ whole genome shotgun (WGS) entry which is preliminary data.</text>
</comment>
<dbReference type="InterPro" id="IPR041657">
    <property type="entry name" value="HTH_17"/>
</dbReference>
<dbReference type="NCBIfam" id="TIGR01764">
    <property type="entry name" value="excise"/>
    <property type="match status" value="1"/>
</dbReference>
<dbReference type="PATRIC" id="fig|1550024.3.peg.3435"/>
<dbReference type="Pfam" id="PF12728">
    <property type="entry name" value="HTH_17"/>
    <property type="match status" value="1"/>
</dbReference>